<evidence type="ECO:0000313" key="2">
    <source>
        <dbReference type="Proteomes" id="UP000499080"/>
    </source>
</evidence>
<dbReference type="Proteomes" id="UP000499080">
    <property type="component" value="Unassembled WGS sequence"/>
</dbReference>
<accession>A0A4Y2A735</accession>
<reference evidence="1 2" key="1">
    <citation type="journal article" date="2019" name="Sci. Rep.">
        <title>Orb-weaving spider Araneus ventricosus genome elucidates the spidroin gene catalogue.</title>
        <authorList>
            <person name="Kono N."/>
            <person name="Nakamura H."/>
            <person name="Ohtoshi R."/>
            <person name="Moran D.A.P."/>
            <person name="Shinohara A."/>
            <person name="Yoshida Y."/>
            <person name="Fujiwara M."/>
            <person name="Mori M."/>
            <person name="Tomita M."/>
            <person name="Arakawa K."/>
        </authorList>
    </citation>
    <scope>NUCLEOTIDE SEQUENCE [LARGE SCALE GENOMIC DNA]</scope>
</reference>
<organism evidence="1 2">
    <name type="scientific">Araneus ventricosus</name>
    <name type="common">Orbweaver spider</name>
    <name type="synonym">Epeira ventricosa</name>
    <dbReference type="NCBI Taxonomy" id="182803"/>
    <lineage>
        <taxon>Eukaryota</taxon>
        <taxon>Metazoa</taxon>
        <taxon>Ecdysozoa</taxon>
        <taxon>Arthropoda</taxon>
        <taxon>Chelicerata</taxon>
        <taxon>Arachnida</taxon>
        <taxon>Araneae</taxon>
        <taxon>Araneomorphae</taxon>
        <taxon>Entelegynae</taxon>
        <taxon>Araneoidea</taxon>
        <taxon>Araneidae</taxon>
        <taxon>Araneus</taxon>
    </lineage>
</organism>
<dbReference type="EMBL" id="BGPR01000007">
    <property type="protein sequence ID" value="GBL75490.1"/>
    <property type="molecule type" value="Genomic_DNA"/>
</dbReference>
<proteinExistence type="predicted"/>
<name>A0A4Y2A735_ARAVE</name>
<keyword evidence="2" id="KW-1185">Reference proteome</keyword>
<evidence type="ECO:0000313" key="1">
    <source>
        <dbReference type="EMBL" id="GBL75490.1"/>
    </source>
</evidence>
<dbReference type="AlphaFoldDB" id="A0A4Y2A735"/>
<protein>
    <submittedName>
        <fullName evidence="1">Uncharacterized protein</fullName>
    </submittedName>
</protein>
<gene>
    <name evidence="1" type="ORF">AVEN_194663_1</name>
</gene>
<comment type="caution">
    <text evidence="1">The sequence shown here is derived from an EMBL/GenBank/DDBJ whole genome shotgun (WGS) entry which is preliminary data.</text>
</comment>
<sequence length="127" mass="14945">MGILVSNRVSNRLEFGNVRTPARNDVNDPKVTLPTWQRVSYEIKLLKRSWRKRFDRDPKPSLDIFKRGQFPNLWGERYETNTGTSVPTGIFQRYPSRVPISMGTLVWNRVPNRLKFEKHFRANGKVN</sequence>